<evidence type="ECO:0000313" key="4">
    <source>
        <dbReference type="Proteomes" id="UP000297429"/>
    </source>
</evidence>
<name>A0A497YD47_9SPHI</name>
<accession>A0A497YD47</accession>
<proteinExistence type="predicted"/>
<reference evidence="1 3" key="1">
    <citation type="submission" date="2018-10" db="EMBL/GenBank/DDBJ databases">
        <title>Genomic Encyclopedia of Archaeal and Bacterial Type Strains, Phase II (KMG-II): from individual species to whole genera.</title>
        <authorList>
            <person name="Goeker M."/>
        </authorList>
    </citation>
    <scope>NUCLEOTIDE SEQUENCE [LARGE SCALE GENOMIC DNA]</scope>
    <source>
        <strain evidence="1 3">DSM 19624</strain>
    </source>
</reference>
<dbReference type="EMBL" id="RCCK01000010">
    <property type="protein sequence ID" value="RLJ80608.1"/>
    <property type="molecule type" value="Genomic_DNA"/>
</dbReference>
<protein>
    <recommendedName>
        <fullName evidence="5">ApeA N-terminal domain-containing protein</fullName>
    </recommendedName>
</protein>
<gene>
    <name evidence="1" type="ORF">BCL90_1398</name>
    <name evidence="2" type="ORF">E3V97_14960</name>
</gene>
<dbReference type="OrthoDB" id="5106190at2"/>
<dbReference type="Proteomes" id="UP000273898">
    <property type="component" value="Unassembled WGS sequence"/>
</dbReference>
<comment type="caution">
    <text evidence="1">The sequence shown here is derived from an EMBL/GenBank/DDBJ whole genome shotgun (WGS) entry which is preliminary data.</text>
</comment>
<dbReference type="AlphaFoldDB" id="A0A497YD47"/>
<evidence type="ECO:0008006" key="5">
    <source>
        <dbReference type="Google" id="ProtNLM"/>
    </source>
</evidence>
<sequence>MEEKTIIIESKESNFQIEQTMEFQLTFSKDVSEFNFIKYEIAKIDPSSEYNVIRGSFTQDLIKNGDNLYILRLKASILKEGIYFFSDIELLKNEKIDSEFPLKFDDYGDAHVQQRHFRIYSNNEDVKEAIFTEVENIQKNRNENFISGLGDKSNQNFFSSYFFVKNLYLDKQFTYGKLKIIPYSKYSISNIYDYINSFIANEIGLDVCISYDPNDRIKYENPGVVIFYPKIFAKNELEAYNISESITQNLLQSFSLTRDTKGEIISAIVIDSQTKKLFYSKPETFSANNIMSGEMFGEDPYLNQKVLRLIQDDPFFSLLTNLYRDAVNEQHVEIKYSKLWTILEVLAESKKYPENVLKKTYLDGSKIQHKANGNSKIGNSNPKPTIKDKVREYFRDSLKQNPFLSNLLPLKSINVDRIDNLLTIWYRHRNCMVHSGGCQPFNTAVCKNSPDYALCKSKHVEIVKSNPERNIYNDTYLNFLHTSVRCILLNYFLLKTGYKDVNEHFFMVMKAIPSLKLEEININSMGELGKILKIEV</sequence>
<dbReference type="Proteomes" id="UP000297429">
    <property type="component" value="Unassembled WGS sequence"/>
</dbReference>
<dbReference type="EMBL" id="SOPX01000002">
    <property type="protein sequence ID" value="TFB31872.1"/>
    <property type="molecule type" value="Genomic_DNA"/>
</dbReference>
<dbReference type="RefSeq" id="WP_121283201.1">
    <property type="nucleotide sequence ID" value="NZ_RCCK01000010.1"/>
</dbReference>
<reference evidence="2 4" key="2">
    <citation type="submission" date="2019-03" db="EMBL/GenBank/DDBJ databases">
        <authorList>
            <person name="He R.-H."/>
        </authorList>
    </citation>
    <scope>NUCLEOTIDE SEQUENCE [LARGE SCALE GENOMIC DNA]</scope>
    <source>
        <strain evidence="2 4">DSM 19624</strain>
    </source>
</reference>
<evidence type="ECO:0000313" key="1">
    <source>
        <dbReference type="EMBL" id="RLJ80608.1"/>
    </source>
</evidence>
<keyword evidence="4" id="KW-1185">Reference proteome</keyword>
<evidence type="ECO:0000313" key="2">
    <source>
        <dbReference type="EMBL" id="TFB31872.1"/>
    </source>
</evidence>
<organism evidence="1 3">
    <name type="scientific">Pedobacter alluvionis</name>
    <dbReference type="NCBI Taxonomy" id="475253"/>
    <lineage>
        <taxon>Bacteria</taxon>
        <taxon>Pseudomonadati</taxon>
        <taxon>Bacteroidota</taxon>
        <taxon>Sphingobacteriia</taxon>
        <taxon>Sphingobacteriales</taxon>
        <taxon>Sphingobacteriaceae</taxon>
        <taxon>Pedobacter</taxon>
    </lineage>
</organism>
<evidence type="ECO:0000313" key="3">
    <source>
        <dbReference type="Proteomes" id="UP000273898"/>
    </source>
</evidence>